<keyword evidence="2" id="KW-1185">Reference proteome</keyword>
<dbReference type="EMBL" id="JAZHXI010000021">
    <property type="protein sequence ID" value="KAL2060573.1"/>
    <property type="molecule type" value="Genomic_DNA"/>
</dbReference>
<dbReference type="Proteomes" id="UP001595075">
    <property type="component" value="Unassembled WGS sequence"/>
</dbReference>
<name>A0ABR4BSH2_9HELO</name>
<comment type="caution">
    <text evidence="1">The sequence shown here is derived from an EMBL/GenBank/DDBJ whole genome shotgun (WGS) entry which is preliminary data.</text>
</comment>
<feature type="non-terminal residue" evidence="1">
    <location>
        <position position="89"/>
    </location>
</feature>
<evidence type="ECO:0000313" key="1">
    <source>
        <dbReference type="EMBL" id="KAL2060573.1"/>
    </source>
</evidence>
<sequence>MLTTSSKSRWPYEPSFHPAALLPYSRPSMHTTPSSWCNIFHVHPSTGISFRIQIKSSCPHILTANQNAMNLDCLLGNQICRTPGLEIII</sequence>
<protein>
    <submittedName>
        <fullName evidence="1">Uncharacterized protein</fullName>
    </submittedName>
</protein>
<accession>A0ABR4BSH2</accession>
<reference evidence="1 2" key="1">
    <citation type="journal article" date="2024" name="Commun. Biol.">
        <title>Comparative genomic analysis of thermophilic fungi reveals convergent evolutionary adaptations and gene losses.</title>
        <authorList>
            <person name="Steindorff A.S."/>
            <person name="Aguilar-Pontes M.V."/>
            <person name="Robinson A.J."/>
            <person name="Andreopoulos B."/>
            <person name="LaButti K."/>
            <person name="Kuo A."/>
            <person name="Mondo S."/>
            <person name="Riley R."/>
            <person name="Otillar R."/>
            <person name="Haridas S."/>
            <person name="Lipzen A."/>
            <person name="Grimwood J."/>
            <person name="Schmutz J."/>
            <person name="Clum A."/>
            <person name="Reid I.D."/>
            <person name="Moisan M.C."/>
            <person name="Butler G."/>
            <person name="Nguyen T.T.M."/>
            <person name="Dewar K."/>
            <person name="Conant G."/>
            <person name="Drula E."/>
            <person name="Henrissat B."/>
            <person name="Hansel C."/>
            <person name="Singer S."/>
            <person name="Hutchinson M.I."/>
            <person name="de Vries R.P."/>
            <person name="Natvig D.O."/>
            <person name="Powell A.J."/>
            <person name="Tsang A."/>
            <person name="Grigoriev I.V."/>
        </authorList>
    </citation>
    <scope>NUCLEOTIDE SEQUENCE [LARGE SCALE GENOMIC DNA]</scope>
    <source>
        <strain evidence="1 2">CBS 494.80</strain>
    </source>
</reference>
<gene>
    <name evidence="1" type="ORF">VTL71DRAFT_9214</name>
</gene>
<proteinExistence type="predicted"/>
<organism evidence="1 2">
    <name type="scientific">Oculimacula yallundae</name>
    <dbReference type="NCBI Taxonomy" id="86028"/>
    <lineage>
        <taxon>Eukaryota</taxon>
        <taxon>Fungi</taxon>
        <taxon>Dikarya</taxon>
        <taxon>Ascomycota</taxon>
        <taxon>Pezizomycotina</taxon>
        <taxon>Leotiomycetes</taxon>
        <taxon>Helotiales</taxon>
        <taxon>Ploettnerulaceae</taxon>
        <taxon>Oculimacula</taxon>
    </lineage>
</organism>
<evidence type="ECO:0000313" key="2">
    <source>
        <dbReference type="Proteomes" id="UP001595075"/>
    </source>
</evidence>